<comment type="caution">
    <text evidence="2">The sequence shown here is derived from an EMBL/GenBank/DDBJ whole genome shotgun (WGS) entry which is preliminary data.</text>
</comment>
<keyword evidence="1" id="KW-0472">Membrane</keyword>
<protein>
    <recommendedName>
        <fullName evidence="4">ABC-2 type transport system permease protein</fullName>
    </recommendedName>
</protein>
<feature type="transmembrane region" description="Helical" evidence="1">
    <location>
        <begin position="497"/>
        <end position="514"/>
    </location>
</feature>
<keyword evidence="1" id="KW-0812">Transmembrane</keyword>
<feature type="transmembrane region" description="Helical" evidence="1">
    <location>
        <begin position="363"/>
        <end position="383"/>
    </location>
</feature>
<dbReference type="RefSeq" id="WP_186955910.1">
    <property type="nucleotide sequence ID" value="NZ_JACOFX010000016.1"/>
</dbReference>
<dbReference type="Proteomes" id="UP000646911">
    <property type="component" value="Unassembled WGS sequence"/>
</dbReference>
<name>A0ABR6ZF88_9BURK</name>
<feature type="transmembrane region" description="Helical" evidence="1">
    <location>
        <begin position="428"/>
        <end position="450"/>
    </location>
</feature>
<keyword evidence="1" id="KW-1133">Transmembrane helix</keyword>
<feature type="transmembrane region" description="Helical" evidence="1">
    <location>
        <begin position="126"/>
        <end position="147"/>
    </location>
</feature>
<organism evidence="2 3">
    <name type="scientific">Undibacterium umbellatum</name>
    <dbReference type="NCBI Taxonomy" id="2762300"/>
    <lineage>
        <taxon>Bacteria</taxon>
        <taxon>Pseudomonadati</taxon>
        <taxon>Pseudomonadota</taxon>
        <taxon>Betaproteobacteria</taxon>
        <taxon>Burkholderiales</taxon>
        <taxon>Oxalobacteraceae</taxon>
        <taxon>Undibacterium</taxon>
    </lineage>
</organism>
<dbReference type="EMBL" id="JACOFX010000016">
    <property type="protein sequence ID" value="MBC3910400.1"/>
    <property type="molecule type" value="Genomic_DNA"/>
</dbReference>
<evidence type="ECO:0000256" key="1">
    <source>
        <dbReference type="SAM" id="Phobius"/>
    </source>
</evidence>
<feature type="transmembrane region" description="Helical" evidence="1">
    <location>
        <begin position="159"/>
        <end position="181"/>
    </location>
</feature>
<feature type="transmembrane region" description="Helical" evidence="1">
    <location>
        <begin position="83"/>
        <end position="105"/>
    </location>
</feature>
<accession>A0ABR6ZF88</accession>
<evidence type="ECO:0000313" key="3">
    <source>
        <dbReference type="Proteomes" id="UP000646911"/>
    </source>
</evidence>
<feature type="transmembrane region" description="Helical" evidence="1">
    <location>
        <begin position="193"/>
        <end position="214"/>
    </location>
</feature>
<proteinExistence type="predicted"/>
<feature type="transmembrane region" description="Helical" evidence="1">
    <location>
        <begin position="43"/>
        <end position="63"/>
    </location>
</feature>
<evidence type="ECO:0000313" key="2">
    <source>
        <dbReference type="EMBL" id="MBC3910400.1"/>
    </source>
</evidence>
<feature type="transmembrane region" description="Helical" evidence="1">
    <location>
        <begin position="404"/>
        <end position="422"/>
    </location>
</feature>
<feature type="transmembrane region" description="Helical" evidence="1">
    <location>
        <begin position="471"/>
        <end position="491"/>
    </location>
</feature>
<reference evidence="2 3" key="1">
    <citation type="submission" date="2020-08" db="EMBL/GenBank/DDBJ databases">
        <title>Novel species isolated from subtropical streams in China.</title>
        <authorList>
            <person name="Lu H."/>
        </authorList>
    </citation>
    <scope>NUCLEOTIDE SEQUENCE [LARGE SCALE GENOMIC DNA]</scope>
    <source>
        <strain evidence="2 3">NL8W</strain>
    </source>
</reference>
<gene>
    <name evidence="2" type="ORF">H8L47_22800</name>
</gene>
<feature type="transmembrane region" description="Helical" evidence="1">
    <location>
        <begin position="251"/>
        <end position="273"/>
    </location>
</feature>
<feature type="transmembrane region" description="Helical" evidence="1">
    <location>
        <begin position="332"/>
        <end position="351"/>
    </location>
</feature>
<keyword evidence="3" id="KW-1185">Reference proteome</keyword>
<sequence length="518" mass="56577">MVRSWQFKPGSSLWLLTHECRLAFYDKGDSKPGQAAVRGMSVFGMWLIGLMYVFAHLGVWFFMHKMPPLQEVVPAPLLMGAGVAMLAVFSLMLSIGLAHSVRALFERGDLDLLLSSPLSSKTIFKVRLTGIVFSAGIWFFALLTPVANTGLILGQWRWLGIYPALLAMSTLAAALAMLLALALVKSFGVRKTLVLAQILSALTGASMFLITQLFGNLGNEVRETVMQHILPWFQPGGMLDADSMVWMPARALFGSPAAIFGILFFSAMVFLLTAQSTHRFFIKGVQQAVGQPRKLAISDGQKAIKKTGNFGRSLRTTIILKEWRLIARDANLISKVLLHVLYIAPLFLVMFKSNSLLPSVASGLVFLAASLAGSLIWIIVSAEDAPDLLWASPVKAQLILPSKLLAAILPVMLFISPAWLWLLIKQFVLGLAVIVCTLAAMLSSAVIHLWQSKAASRAQFNKRGQTHLMAGLLETASSFSWAACIVVGMLYGVWGLLPLSIALLIVAIAWFSRIERNL</sequence>
<evidence type="ECO:0008006" key="4">
    <source>
        <dbReference type="Google" id="ProtNLM"/>
    </source>
</evidence>